<dbReference type="Gene3D" id="1.10.443.10">
    <property type="entry name" value="Intergrase catalytic core"/>
    <property type="match status" value="1"/>
</dbReference>
<dbReference type="InterPro" id="IPR050090">
    <property type="entry name" value="Tyrosine_recombinase_XerCD"/>
</dbReference>
<dbReference type="PANTHER" id="PTHR30349">
    <property type="entry name" value="PHAGE INTEGRASE-RELATED"/>
    <property type="match status" value="1"/>
</dbReference>
<dbReference type="InterPro" id="IPR002104">
    <property type="entry name" value="Integrase_catalytic"/>
</dbReference>
<dbReference type="RefSeq" id="WP_077283034.1">
    <property type="nucleotide sequence ID" value="NZ_CP016329.1"/>
</dbReference>
<gene>
    <name evidence="6" type="ORF">A9176_07680</name>
</gene>
<evidence type="ECO:0000256" key="1">
    <source>
        <dbReference type="ARBA" id="ARBA00023125"/>
    </source>
</evidence>
<name>A0ABM6HV35_9LACO</name>
<feature type="domain" description="Core-binding (CB)" evidence="5">
    <location>
        <begin position="63"/>
        <end position="146"/>
    </location>
</feature>
<evidence type="ECO:0000313" key="6">
    <source>
        <dbReference type="EMBL" id="AQN80234.1"/>
    </source>
</evidence>
<dbReference type="InterPro" id="IPR044068">
    <property type="entry name" value="CB"/>
</dbReference>
<dbReference type="Proteomes" id="UP000188147">
    <property type="component" value="Chromosome"/>
</dbReference>
<dbReference type="CDD" id="cd00397">
    <property type="entry name" value="DNA_BRE_C"/>
    <property type="match status" value="1"/>
</dbReference>
<evidence type="ECO:0000256" key="3">
    <source>
        <dbReference type="PROSITE-ProRule" id="PRU01248"/>
    </source>
</evidence>
<evidence type="ECO:0000313" key="7">
    <source>
        <dbReference type="Proteomes" id="UP000188147"/>
    </source>
</evidence>
<sequence>MIKKVTTGRFAGKYVVRTSTRDQLGKRHFSPRKYVDSYQEAKEIESEDRIAFASGYIAANGSMALWRYFEQWYLSNVEPYLETNSKNNYNTLTKRLRIDLPGKPLKFFDGNKTAIQLYFNSLGKRYATSTVNKYRSFLSKAFSDAEYDGLIRKTPMPSENRIKTTGVDKGLFKPVASLSMDDAIKLRNYFYEHTNLIHQEYLTLLIMLECGLRPSEAKALQFDDLNVSRHLLHVHNTYVEQDNAIKPYTKTRSERNVPVSPQLEELIISFSEDKQKRLATYNISNEHNLMFRNDCPPTSRGDRLLSSAANTGKVLRNVLSQLDIPLKTHDGLSITPKTLRATHDTILIQKGISLDYIARISGHTIEIIHKHYHALLDEVANAESDKVKGIWD</sequence>
<dbReference type="InterPro" id="IPR011010">
    <property type="entry name" value="DNA_brk_join_enz"/>
</dbReference>
<keyword evidence="2" id="KW-0233">DNA recombination</keyword>
<dbReference type="PROSITE" id="PS51898">
    <property type="entry name" value="TYR_RECOMBINASE"/>
    <property type="match status" value="1"/>
</dbReference>
<dbReference type="PROSITE" id="PS51900">
    <property type="entry name" value="CB"/>
    <property type="match status" value="1"/>
</dbReference>
<evidence type="ECO:0000256" key="2">
    <source>
        <dbReference type="ARBA" id="ARBA00023172"/>
    </source>
</evidence>
<proteinExistence type="predicted"/>
<evidence type="ECO:0000259" key="5">
    <source>
        <dbReference type="PROSITE" id="PS51900"/>
    </source>
</evidence>
<keyword evidence="7" id="KW-1185">Reference proteome</keyword>
<feature type="domain" description="Tyr recombinase" evidence="4">
    <location>
        <begin position="173"/>
        <end position="386"/>
    </location>
</feature>
<protein>
    <submittedName>
        <fullName evidence="6">Integrase</fullName>
    </submittedName>
</protein>
<dbReference type="EMBL" id="CP016329">
    <property type="protein sequence ID" value="AQN80234.1"/>
    <property type="molecule type" value="Genomic_DNA"/>
</dbReference>
<dbReference type="Gene3D" id="1.10.150.130">
    <property type="match status" value="1"/>
</dbReference>
<dbReference type="InterPro" id="IPR013762">
    <property type="entry name" value="Integrase-like_cat_sf"/>
</dbReference>
<evidence type="ECO:0000259" key="4">
    <source>
        <dbReference type="PROSITE" id="PS51898"/>
    </source>
</evidence>
<accession>A0ABM6HV35</accession>
<dbReference type="InterPro" id="IPR010998">
    <property type="entry name" value="Integrase_recombinase_N"/>
</dbReference>
<dbReference type="Pfam" id="PF00589">
    <property type="entry name" value="Phage_integrase"/>
    <property type="match status" value="1"/>
</dbReference>
<organism evidence="6 7">
    <name type="scientific">Leuconostoc garlicum</name>
    <dbReference type="NCBI Taxonomy" id="255248"/>
    <lineage>
        <taxon>Bacteria</taxon>
        <taxon>Bacillati</taxon>
        <taxon>Bacillota</taxon>
        <taxon>Bacilli</taxon>
        <taxon>Lactobacillales</taxon>
        <taxon>Lactobacillaceae</taxon>
        <taxon>Leuconostoc</taxon>
    </lineage>
</organism>
<dbReference type="SUPFAM" id="SSF56349">
    <property type="entry name" value="DNA breaking-rejoining enzymes"/>
    <property type="match status" value="1"/>
</dbReference>
<keyword evidence="1 3" id="KW-0238">DNA-binding</keyword>
<reference evidence="6 7" key="1">
    <citation type="submission" date="2016-06" db="EMBL/GenBank/DDBJ databases">
        <authorList>
            <person name="Kim H.J."/>
        </authorList>
    </citation>
    <scope>NUCLEOTIDE SEQUENCE [LARGE SCALE GENOMIC DNA]</scope>
    <source>
        <strain evidence="6 7">KFRI01</strain>
    </source>
</reference>